<feature type="domain" description="DNA mismatch repair proteins mutS family" evidence="6">
    <location>
        <begin position="420"/>
        <end position="596"/>
    </location>
</feature>
<dbReference type="SUPFAM" id="SSF52540">
    <property type="entry name" value="P-loop containing nucleoside triphosphate hydrolases"/>
    <property type="match status" value="1"/>
</dbReference>
<feature type="transmembrane region" description="Helical" evidence="4">
    <location>
        <begin position="316"/>
        <end position="338"/>
    </location>
</feature>
<dbReference type="AlphaFoldDB" id="A0A1M5H178"/>
<dbReference type="FunFam" id="3.40.50.300:FF:001552">
    <property type="entry name" value="Mismatch repair ATPase (MutS family)"/>
    <property type="match status" value="1"/>
</dbReference>
<sequence length="598" mass="68109">MTINDIYKHYSDTIEKYQGRSGALKKTIFQIGTARLAIFIVCCIVTYLYWNDTSTVVTNIVISIVVFLALMKYHNSLYKQKLYADKQIENASNELKGLEYDFSAFDGAEEKIDAEHSFSLDLDIFGKRSFFQSLNRTVTSFGKDKLADSLINPQENKDKILSVQSAIKELSKNPALLAHFISIGQMTEMDKLNTKDFSVSFSQKPLLANSLLWKYLLYIIPLIHIIAGISIFLDYIPGSYYIYVYILTLVISSIPLKQVKQIMNTFDSKSKVLETYSELMTLIEHEKYGSAYLQNIQDELKKPSSASQAIRQLQSYYNNLTVSATFPVFLLFNPYLVWGVRYAIKVEKWTQVHKNDINRWFNTLSEFDALVSFAIFAFNHPDYTYPTPSDKFIFEGEALGHPMLHRDKCVRNDVRISKTPFFLIITGANMAGKSTYLRTIGINHTLACAGAPVCAESLTFYPGRLVTNLRTADSLADNESYFFAELKRLKMIIDRLQSGEQLFIILDEILKGTNSEDKQKGSIALMKQLISLNSNGIIATHDLILGNLEKEYPDNVKDYRFEADITDDNLTFTYKIREGVAQNMNACFLMKKMGITGL</sequence>
<organism evidence="7 8">
    <name type="scientific">Dysgonomonas macrotermitis</name>
    <dbReference type="NCBI Taxonomy" id="1346286"/>
    <lineage>
        <taxon>Bacteria</taxon>
        <taxon>Pseudomonadati</taxon>
        <taxon>Bacteroidota</taxon>
        <taxon>Bacteroidia</taxon>
        <taxon>Bacteroidales</taxon>
        <taxon>Dysgonomonadaceae</taxon>
        <taxon>Dysgonomonas</taxon>
    </lineage>
</organism>
<dbReference type="EMBL" id="FQUC01000015">
    <property type="protein sequence ID" value="SHG09708.1"/>
    <property type="molecule type" value="Genomic_DNA"/>
</dbReference>
<feature type="transmembrane region" description="Helical" evidence="4">
    <location>
        <begin position="239"/>
        <end position="256"/>
    </location>
</feature>
<dbReference type="Proteomes" id="UP000184480">
    <property type="component" value="Unassembled WGS sequence"/>
</dbReference>
<dbReference type="Gene3D" id="3.40.50.300">
    <property type="entry name" value="P-loop containing nucleotide triphosphate hydrolases"/>
    <property type="match status" value="1"/>
</dbReference>
<feature type="transmembrane region" description="Helical" evidence="4">
    <location>
        <begin position="56"/>
        <end position="73"/>
    </location>
</feature>
<keyword evidence="2" id="KW-0067">ATP-binding</keyword>
<evidence type="ECO:0000256" key="3">
    <source>
        <dbReference type="ARBA" id="ARBA00023125"/>
    </source>
</evidence>
<dbReference type="GO" id="GO:0006298">
    <property type="term" value="P:mismatch repair"/>
    <property type="evidence" value="ECO:0007669"/>
    <property type="project" value="InterPro"/>
</dbReference>
<evidence type="ECO:0000256" key="1">
    <source>
        <dbReference type="ARBA" id="ARBA00022741"/>
    </source>
</evidence>
<evidence type="ECO:0000256" key="2">
    <source>
        <dbReference type="ARBA" id="ARBA00022840"/>
    </source>
</evidence>
<feature type="transmembrane region" description="Helical" evidence="4">
    <location>
        <begin position="28"/>
        <end position="50"/>
    </location>
</feature>
<dbReference type="InterPro" id="IPR027417">
    <property type="entry name" value="P-loop_NTPase"/>
</dbReference>
<keyword evidence="8" id="KW-1185">Reference proteome</keyword>
<dbReference type="InterPro" id="IPR036187">
    <property type="entry name" value="DNA_mismatch_repair_MutS_sf"/>
</dbReference>
<dbReference type="InterPro" id="IPR045076">
    <property type="entry name" value="MutS"/>
</dbReference>
<dbReference type="PANTHER" id="PTHR11361">
    <property type="entry name" value="DNA MISMATCH REPAIR PROTEIN MUTS FAMILY MEMBER"/>
    <property type="match status" value="1"/>
</dbReference>
<dbReference type="GO" id="GO:0030983">
    <property type="term" value="F:mismatched DNA binding"/>
    <property type="evidence" value="ECO:0007669"/>
    <property type="project" value="InterPro"/>
</dbReference>
<dbReference type="SMART" id="SM00534">
    <property type="entry name" value="MUTSac"/>
    <property type="match status" value="1"/>
</dbReference>
<reference evidence="8" key="1">
    <citation type="submission" date="2016-11" db="EMBL/GenBank/DDBJ databases">
        <authorList>
            <person name="Varghese N."/>
            <person name="Submissions S."/>
        </authorList>
    </citation>
    <scope>NUCLEOTIDE SEQUENCE [LARGE SCALE GENOMIC DNA]</scope>
    <source>
        <strain evidence="8">DSM 27370</strain>
    </source>
</reference>
<accession>A0A1M5H178</accession>
<keyword evidence="4" id="KW-0472">Membrane</keyword>
<dbReference type="GO" id="GO:0005829">
    <property type="term" value="C:cytosol"/>
    <property type="evidence" value="ECO:0007669"/>
    <property type="project" value="TreeGrafter"/>
</dbReference>
<keyword evidence="3" id="KW-0238">DNA-binding</keyword>
<dbReference type="CDD" id="cd03283">
    <property type="entry name" value="ABC_MutS-like"/>
    <property type="match status" value="1"/>
</dbReference>
<evidence type="ECO:0000313" key="7">
    <source>
        <dbReference type="EMBL" id="SHG09708.1"/>
    </source>
</evidence>
<keyword evidence="1" id="KW-0547">Nucleotide-binding</keyword>
<name>A0A1M5H178_9BACT</name>
<protein>
    <submittedName>
        <fullName evidence="7">MutS domain III</fullName>
    </submittedName>
</protein>
<dbReference type="PANTHER" id="PTHR11361:SF99">
    <property type="entry name" value="DNA MISMATCH REPAIR PROTEIN"/>
    <property type="match status" value="1"/>
</dbReference>
<dbReference type="GO" id="GO:0140664">
    <property type="term" value="F:ATP-dependent DNA damage sensor activity"/>
    <property type="evidence" value="ECO:0007669"/>
    <property type="project" value="InterPro"/>
</dbReference>
<dbReference type="STRING" id="1346286.SAMN05444362_11551"/>
<dbReference type="OrthoDB" id="9802448at2"/>
<feature type="transmembrane region" description="Helical" evidence="4">
    <location>
        <begin position="215"/>
        <end position="233"/>
    </location>
</feature>
<gene>
    <name evidence="7" type="ORF">SAMN05444362_11551</name>
</gene>
<evidence type="ECO:0000256" key="4">
    <source>
        <dbReference type="SAM" id="Phobius"/>
    </source>
</evidence>
<dbReference type="SMART" id="SM00533">
    <property type="entry name" value="MUTSd"/>
    <property type="match status" value="1"/>
</dbReference>
<dbReference type="InterPro" id="IPR000432">
    <property type="entry name" value="DNA_mismatch_repair_MutS_C"/>
</dbReference>
<dbReference type="GO" id="GO:0005524">
    <property type="term" value="F:ATP binding"/>
    <property type="evidence" value="ECO:0007669"/>
    <property type="project" value="UniProtKB-KW"/>
</dbReference>
<proteinExistence type="predicted"/>
<evidence type="ECO:0000259" key="6">
    <source>
        <dbReference type="SMART" id="SM00534"/>
    </source>
</evidence>
<dbReference type="RefSeq" id="WP_062183255.1">
    <property type="nucleotide sequence ID" value="NZ_BBXL01000020.1"/>
</dbReference>
<keyword evidence="4" id="KW-0812">Transmembrane</keyword>
<feature type="domain" description="DNA mismatch repair protein MutS core" evidence="5">
    <location>
        <begin position="125"/>
        <end position="407"/>
    </location>
</feature>
<dbReference type="InterPro" id="IPR007696">
    <property type="entry name" value="DNA_mismatch_repair_MutS_core"/>
</dbReference>
<keyword evidence="4" id="KW-1133">Transmembrane helix</keyword>
<dbReference type="Gene3D" id="1.10.1420.10">
    <property type="match status" value="1"/>
</dbReference>
<evidence type="ECO:0000313" key="8">
    <source>
        <dbReference type="Proteomes" id="UP000184480"/>
    </source>
</evidence>
<evidence type="ECO:0000259" key="5">
    <source>
        <dbReference type="SMART" id="SM00533"/>
    </source>
</evidence>
<dbReference type="Pfam" id="PF00488">
    <property type="entry name" value="MutS_V"/>
    <property type="match status" value="1"/>
</dbReference>
<dbReference type="SUPFAM" id="SSF48334">
    <property type="entry name" value="DNA repair protein MutS, domain III"/>
    <property type="match status" value="1"/>
</dbReference>